<evidence type="ECO:0000259" key="1">
    <source>
        <dbReference type="Pfam" id="PF01522"/>
    </source>
</evidence>
<dbReference type="RefSeq" id="WP_309666604.1">
    <property type="nucleotide sequence ID" value="NZ_JAVIZA010000001.1"/>
</dbReference>
<name>A0ABU1I1X2_9MICO</name>
<dbReference type="PANTHER" id="PTHR43123:SF4">
    <property type="entry name" value="POLYSACCHARIDE DEACETYLASE"/>
    <property type="match status" value="1"/>
</dbReference>
<dbReference type="GO" id="GO:0004038">
    <property type="term" value="F:allantoinase activity"/>
    <property type="evidence" value="ECO:0007669"/>
    <property type="project" value="UniProtKB-EC"/>
</dbReference>
<dbReference type="Gene3D" id="3.20.20.370">
    <property type="entry name" value="Glycoside hydrolase/deacetylase"/>
    <property type="match status" value="1"/>
</dbReference>
<feature type="domain" description="NodB homology" evidence="1">
    <location>
        <begin position="65"/>
        <end position="176"/>
    </location>
</feature>
<evidence type="ECO:0000313" key="3">
    <source>
        <dbReference type="Proteomes" id="UP001260188"/>
    </source>
</evidence>
<dbReference type="InterPro" id="IPR011330">
    <property type="entry name" value="Glyco_hydro/deAcase_b/a-brl"/>
</dbReference>
<dbReference type="EC" id="3.5.2.5" evidence="2"/>
<evidence type="ECO:0000313" key="2">
    <source>
        <dbReference type="EMBL" id="MDR6167876.1"/>
    </source>
</evidence>
<dbReference type="InterPro" id="IPR002509">
    <property type="entry name" value="NODB_dom"/>
</dbReference>
<gene>
    <name evidence="2" type="ORF">QE367_002080</name>
</gene>
<dbReference type="EMBL" id="JAVIZA010000001">
    <property type="protein sequence ID" value="MDR6167876.1"/>
    <property type="molecule type" value="Genomic_DNA"/>
</dbReference>
<keyword evidence="2" id="KW-0378">Hydrolase</keyword>
<protein>
    <submittedName>
        <fullName evidence="2">Allantoinase</fullName>
        <ecNumber evidence="2">3.5.2.5</ecNumber>
    </submittedName>
</protein>
<proteinExistence type="predicted"/>
<dbReference type="Proteomes" id="UP001260188">
    <property type="component" value="Unassembled WGS sequence"/>
</dbReference>
<dbReference type="SUPFAM" id="SSF88713">
    <property type="entry name" value="Glycoside hydrolase/deacetylase"/>
    <property type="match status" value="1"/>
</dbReference>
<reference evidence="2 3" key="1">
    <citation type="submission" date="2023-08" db="EMBL/GenBank/DDBJ databases">
        <title>Functional and genomic diversity of the sorghum phyllosphere microbiome.</title>
        <authorList>
            <person name="Shade A."/>
        </authorList>
    </citation>
    <scope>NUCLEOTIDE SEQUENCE [LARGE SCALE GENOMIC DNA]</scope>
    <source>
        <strain evidence="2 3">SORGH_AS_0919</strain>
    </source>
</reference>
<accession>A0ABU1I1X2</accession>
<dbReference type="PANTHER" id="PTHR43123">
    <property type="entry name" value="POLYSACCHARIDE DEACETYLASE-RELATED"/>
    <property type="match status" value="1"/>
</dbReference>
<organism evidence="2 3">
    <name type="scientific">Microbacterium paludicola</name>
    <dbReference type="NCBI Taxonomy" id="300019"/>
    <lineage>
        <taxon>Bacteria</taxon>
        <taxon>Bacillati</taxon>
        <taxon>Actinomycetota</taxon>
        <taxon>Actinomycetes</taxon>
        <taxon>Micrococcales</taxon>
        <taxon>Microbacteriaceae</taxon>
        <taxon>Microbacterium</taxon>
    </lineage>
</organism>
<dbReference type="Pfam" id="PF01522">
    <property type="entry name" value="Polysacc_deac_1"/>
    <property type="match status" value="1"/>
</dbReference>
<comment type="caution">
    <text evidence="2">The sequence shown here is derived from an EMBL/GenBank/DDBJ whole genome shotgun (WGS) entry which is preliminary data.</text>
</comment>
<sequence length="317" mass="35831">MTIRNNERLWYAPMATRPRVEWPGGKLLAFWHAPNVEHYDWIAPGGGSPQGRIDFPDAQHYMHRDSGNRVGLWRMLRIVDEFEMPSTVSLSLSLLEEQPEVRDAMFERGWEIMSHGISNLRPIYDMPYDEEDAFYALSQRLSETYYGGRRIKGMLGPKISGTDNTVDLMAAHGMQYFADFIHDEQPRPLRTVGDAPIVSMPYSFMLNDVPMVHVRSLSASDFIALAKAQIDRSLADSERDGQGRVVCLATHPFLAGQPWFAGALRELFAHVRADERIWATTAGAISDHYLAHHYDAQVDFARTLADEHAALLTEVGA</sequence>
<keyword evidence="3" id="KW-1185">Reference proteome</keyword>